<feature type="coiled-coil region" evidence="3">
    <location>
        <begin position="491"/>
        <end position="518"/>
    </location>
</feature>
<name>A0ABP2B0D3_9BACT</name>
<evidence type="ECO:0000313" key="6">
    <source>
        <dbReference type="EMBL" id="CUS94200.1"/>
    </source>
</evidence>
<keyword evidence="3" id="KW-0175">Coiled coil</keyword>
<evidence type="ECO:0000256" key="2">
    <source>
        <dbReference type="ARBA" id="ARBA00023118"/>
    </source>
</evidence>
<dbReference type="RefSeq" id="WP_047134756.1">
    <property type="nucleotide sequence ID" value="NZ_CZVI01000044.1"/>
</dbReference>
<dbReference type="NCBIfam" id="TIGR02577">
    <property type="entry name" value="cas_TM1794_Cmr2"/>
    <property type="match status" value="1"/>
</dbReference>
<keyword evidence="1" id="KW-0547">Nucleotide-binding</keyword>
<reference evidence="6 7" key="1">
    <citation type="submission" date="2015-11" db="EMBL/GenBank/DDBJ databases">
        <authorList>
            <person name="Varghese N."/>
        </authorList>
    </citation>
    <scope>NUCLEOTIDE SEQUENCE [LARGE SCALE GENOMIC DNA]</scope>
    <source>
        <strain evidence="6 7">JGI-8</strain>
    </source>
</reference>
<feature type="domain" description="Cas10/Cmr2 second palm" evidence="5">
    <location>
        <begin position="585"/>
        <end position="771"/>
    </location>
</feature>
<accession>A0ABP2B0D3</accession>
<evidence type="ECO:0000259" key="5">
    <source>
        <dbReference type="Pfam" id="PF22335"/>
    </source>
</evidence>
<evidence type="ECO:0000313" key="7">
    <source>
        <dbReference type="Proteomes" id="UP000182200"/>
    </source>
</evidence>
<proteinExistence type="predicted"/>
<feature type="domain" description="CRISPR-associated protein Cmr2 N-terminal" evidence="4">
    <location>
        <begin position="177"/>
        <end position="291"/>
    </location>
</feature>
<evidence type="ECO:0000256" key="1">
    <source>
        <dbReference type="ARBA" id="ARBA00022741"/>
    </source>
</evidence>
<gene>
    <name evidence="6" type="ORF">JGI8_01944</name>
</gene>
<dbReference type="Pfam" id="PF22335">
    <property type="entry name" value="Cas10-Cmr2_palm2"/>
    <property type="match status" value="1"/>
</dbReference>
<keyword evidence="7" id="KW-1185">Reference proteome</keyword>
<dbReference type="Gene3D" id="3.30.70.2220">
    <property type="entry name" value="CRISPR-Cas system, Cmr2 subunit, D1 domain, cysteine cluster"/>
    <property type="match status" value="1"/>
</dbReference>
<dbReference type="Proteomes" id="UP000182200">
    <property type="component" value="Unassembled WGS sequence"/>
</dbReference>
<dbReference type="EMBL" id="CZVI01000044">
    <property type="protein sequence ID" value="CUS94200.1"/>
    <property type="molecule type" value="Genomic_DNA"/>
</dbReference>
<dbReference type="InterPro" id="IPR024615">
    <property type="entry name" value="CRISPR-assoc_Cmr2_N"/>
</dbReference>
<protein>
    <submittedName>
        <fullName evidence="6">CRISPR-associated protein Cmr2</fullName>
    </submittedName>
</protein>
<dbReference type="Gene3D" id="3.30.70.270">
    <property type="match status" value="1"/>
</dbReference>
<dbReference type="InterPro" id="IPR043128">
    <property type="entry name" value="Rev_trsase/Diguanyl_cyclase"/>
</dbReference>
<organism evidence="6 7">
    <name type="scientific">Candidatus Kryptonium thompsonii</name>
    <dbReference type="NCBI Taxonomy" id="1633631"/>
    <lineage>
        <taxon>Bacteria</taxon>
        <taxon>Pseudomonadati</taxon>
        <taxon>Candidatus Kryptoniota</taxon>
        <taxon>Candidatus Kryptonium</taxon>
    </lineage>
</organism>
<sequence length="914" mass="105681">MSNFAEKLKVFLHDPVDKCFGIQTHIARAKDYAEKIGVSDVDKVRGPDIIASCMERSLLPRGITQDFNQIRHPLSEGKIDVSGIDLSEVFSVVGEVFEEIGKEISGYDDERKFLYIWRNLLEKLIERSSGKPWCGYIPLLPADTRVPDHSIWEHLKVSSAVNAYLYDSELMQNNSLFLFTIGPVQSFISQARKTQDFFMGSFILSYLTFIGMKEILNRYGPTSIIYPDLFRQPLMDWFLEREKKIDVQNSNLRFVDIPTIPNRFVALIPESDREKIKELAEGAKRNIFEELACIRDRILQKLDLNEQRIKEAIEKQLIDFPQIYWVAISWRKGEANIGVDDLKDYFYGDELAKWNNFWSFAKDKGEHPPNIGLLYQLLYTALEKSMGARKNLRGFRQFEETGRKCSVCGERNVLFFWETKNKKKFTRYNPEAIDLTDKVNHKYFSDGEGLCGLCFIKRTFELYLEELYPEEKVGKRFKALTFPSTAEVAVADFKERALKEAKEKFEEYEKLLRDLLGNECPIVSPVPKLKDSLQDTVEGELFFEENLDKGAIKEELDVDLTDEQIRQIKECFKELTEKVGKPNPYYALIYLDGDNMGKWLSGELLPEIENAYNSEVWGALPEDFKEQLKGKSSRKLLTPAIHASISNALRNYSIEFVRKIVEEEHLGKLIYAGGDDVLAFVNLRDLLDVMEKLRFAFSGEVRVENGQIKVSGENQTGFVGKDDVYYLTMGKNATASMGVVIAHYKEPLKVVIGRVFEMKRKAKNNPDKDSFSILLMKKSGEERIAMYSWRYKCSSTNDILQTIDVIKRAKNAMNDENERYVSHRFIQKLKGEFVRLKNKKGRLVSSEGVFNDELRRLISRAYNYKGSGRDDKDKKKKFIEDFYTDIQRLFLKSGRDLDNFTNLLEIASFLNKGE</sequence>
<keyword evidence="2" id="KW-0051">Antiviral defense</keyword>
<evidence type="ECO:0000259" key="4">
    <source>
        <dbReference type="Pfam" id="PF12469"/>
    </source>
</evidence>
<dbReference type="Pfam" id="PF12469">
    <property type="entry name" value="Cmr2_N"/>
    <property type="match status" value="1"/>
</dbReference>
<comment type="caution">
    <text evidence="6">The sequence shown here is derived from an EMBL/GenBank/DDBJ whole genome shotgun (WGS) entry which is preliminary data.</text>
</comment>
<dbReference type="InterPro" id="IPR013407">
    <property type="entry name" value="CRISPR-assoc_prot_Cmr2"/>
</dbReference>
<dbReference type="CDD" id="cd09679">
    <property type="entry name" value="Cas10_III"/>
    <property type="match status" value="1"/>
</dbReference>
<evidence type="ECO:0000256" key="3">
    <source>
        <dbReference type="SAM" id="Coils"/>
    </source>
</evidence>
<dbReference type="InterPro" id="IPR054767">
    <property type="entry name" value="Cas10-Cmr2_palm2"/>
</dbReference>
<dbReference type="InterPro" id="IPR038242">
    <property type="entry name" value="Cmr2_N"/>
</dbReference>